<evidence type="ECO:0000256" key="1">
    <source>
        <dbReference type="SAM" id="Phobius"/>
    </source>
</evidence>
<feature type="transmembrane region" description="Helical" evidence="1">
    <location>
        <begin position="26"/>
        <end position="45"/>
    </location>
</feature>
<gene>
    <name evidence="2" type="ORF">SODALDRAFT_377609</name>
</gene>
<sequence length="98" mass="11139">MRNITIHASPRTSPPFLLGPPKEKSFPGSILSVSFFLLSFLLLPYPPLGTMDDFGLHRKALARSWDELSKKSKFPVIIGPVFPRWSTRHDDHPLDRLT</sequence>
<dbReference type="RefSeq" id="XP_028467489.1">
    <property type="nucleotide sequence ID" value="XM_028614920.1"/>
</dbReference>
<accession>A0A3N2PYS0</accession>
<keyword evidence="1" id="KW-0812">Transmembrane</keyword>
<keyword evidence="1" id="KW-0472">Membrane</keyword>
<keyword evidence="1" id="KW-1133">Transmembrane helix</keyword>
<proteinExistence type="predicted"/>
<keyword evidence="3" id="KW-1185">Reference proteome</keyword>
<organism evidence="2 3">
    <name type="scientific">Sodiomyces alkalinus (strain CBS 110278 / VKM F-3762 / F11)</name>
    <name type="common">Alkaliphilic filamentous fungus</name>
    <dbReference type="NCBI Taxonomy" id="1314773"/>
    <lineage>
        <taxon>Eukaryota</taxon>
        <taxon>Fungi</taxon>
        <taxon>Dikarya</taxon>
        <taxon>Ascomycota</taxon>
        <taxon>Pezizomycotina</taxon>
        <taxon>Sordariomycetes</taxon>
        <taxon>Hypocreomycetidae</taxon>
        <taxon>Glomerellales</taxon>
        <taxon>Plectosphaerellaceae</taxon>
        <taxon>Sodiomyces</taxon>
    </lineage>
</organism>
<evidence type="ECO:0000313" key="2">
    <source>
        <dbReference type="EMBL" id="ROT39683.1"/>
    </source>
</evidence>
<protein>
    <submittedName>
        <fullName evidence="2">Uncharacterized protein</fullName>
    </submittedName>
</protein>
<dbReference type="Proteomes" id="UP000272025">
    <property type="component" value="Unassembled WGS sequence"/>
</dbReference>
<dbReference type="AlphaFoldDB" id="A0A3N2PYS0"/>
<dbReference type="GeneID" id="39583397"/>
<name>A0A3N2PYS0_SODAK</name>
<evidence type="ECO:0000313" key="3">
    <source>
        <dbReference type="Proteomes" id="UP000272025"/>
    </source>
</evidence>
<reference evidence="2 3" key="1">
    <citation type="journal article" date="2018" name="Mol. Ecol.">
        <title>The obligate alkalophilic soda-lake fungus Sodiomyces alkalinus has shifted to a protein diet.</title>
        <authorList>
            <person name="Grum-Grzhimaylo A.A."/>
            <person name="Falkoski D.L."/>
            <person name="van den Heuvel J."/>
            <person name="Valero-Jimenez C.A."/>
            <person name="Min B."/>
            <person name="Choi I.G."/>
            <person name="Lipzen A."/>
            <person name="Daum C.G."/>
            <person name="Aanen D.K."/>
            <person name="Tsang A."/>
            <person name="Henrissat B."/>
            <person name="Bilanenko E.N."/>
            <person name="de Vries R.P."/>
            <person name="van Kan J.A.L."/>
            <person name="Grigoriev I.V."/>
            <person name="Debets A.J.M."/>
        </authorList>
    </citation>
    <scope>NUCLEOTIDE SEQUENCE [LARGE SCALE GENOMIC DNA]</scope>
    <source>
        <strain evidence="2 3">F11</strain>
    </source>
</reference>
<dbReference type="EMBL" id="ML119053">
    <property type="protein sequence ID" value="ROT39683.1"/>
    <property type="molecule type" value="Genomic_DNA"/>
</dbReference>